<protein>
    <submittedName>
        <fullName evidence="1">Methylation</fullName>
    </submittedName>
</protein>
<organism evidence="1 2">
    <name type="scientific">Methylobacillus flagellatus (strain ATCC 51484 / DSM 6875 / VKM B-1610 / KT)</name>
    <dbReference type="NCBI Taxonomy" id="265072"/>
    <lineage>
        <taxon>Bacteria</taxon>
        <taxon>Pseudomonadati</taxon>
        <taxon>Pseudomonadota</taxon>
        <taxon>Betaproteobacteria</taxon>
        <taxon>Nitrosomonadales</taxon>
        <taxon>Methylophilaceae</taxon>
        <taxon>Methylobacillus</taxon>
    </lineage>
</organism>
<dbReference type="InterPro" id="IPR012902">
    <property type="entry name" value="N_methyl_site"/>
</dbReference>
<accession>Q1GXF3</accession>
<dbReference type="NCBIfam" id="TIGR02532">
    <property type="entry name" value="IV_pilin_GFxxxE"/>
    <property type="match status" value="1"/>
</dbReference>
<dbReference type="Proteomes" id="UP000002440">
    <property type="component" value="Chromosome"/>
</dbReference>
<dbReference type="SUPFAM" id="SSF54523">
    <property type="entry name" value="Pili subunits"/>
    <property type="match status" value="1"/>
</dbReference>
<dbReference type="HOGENOM" id="CLU_098182_0_0_4"/>
<dbReference type="Pfam" id="PF07963">
    <property type="entry name" value="N_methyl"/>
    <property type="match status" value="1"/>
</dbReference>
<proteinExistence type="predicted"/>
<evidence type="ECO:0000313" key="1">
    <source>
        <dbReference type="EMBL" id="ABE48355.1"/>
    </source>
</evidence>
<dbReference type="InterPro" id="IPR045584">
    <property type="entry name" value="Pilin-like"/>
</dbReference>
<gene>
    <name evidence="1" type="ordered locus">Mfla_0084</name>
</gene>
<dbReference type="AlphaFoldDB" id="Q1GXF3"/>
<reference evidence="1 2" key="1">
    <citation type="submission" date="2006-03" db="EMBL/GenBank/DDBJ databases">
        <title>Complete sequence of Methylobacillus flagellatus KT.</title>
        <authorList>
            <consortium name="US DOE Joint Genome Institute"/>
            <person name="Copeland A."/>
            <person name="Lucas S."/>
            <person name="Lapidus A."/>
            <person name="Barry K."/>
            <person name="Detter J.C."/>
            <person name="Glavina del Rio T."/>
            <person name="Hammon N."/>
            <person name="Israni S."/>
            <person name="Dalin E."/>
            <person name="Tice H."/>
            <person name="Pitluck S."/>
            <person name="Brettin T."/>
            <person name="Bruce D."/>
            <person name="Han C."/>
            <person name="Tapia R."/>
            <person name="Saunders E."/>
            <person name="Gilna P."/>
            <person name="Schmutz J."/>
            <person name="Larimer F."/>
            <person name="Land M."/>
            <person name="Kyrpides N."/>
            <person name="Anderson I."/>
            <person name="Richardson P."/>
        </authorList>
    </citation>
    <scope>NUCLEOTIDE SEQUENCE [LARGE SCALE GENOMIC DNA]</scope>
    <source>
        <strain evidence="2">KT / ATCC 51484 / DSM 6875</strain>
    </source>
</reference>
<keyword evidence="2" id="KW-1185">Reference proteome</keyword>
<dbReference type="eggNOG" id="COG2165">
    <property type="taxonomic scope" value="Bacteria"/>
</dbReference>
<evidence type="ECO:0000313" key="2">
    <source>
        <dbReference type="Proteomes" id="UP000002440"/>
    </source>
</evidence>
<name>Q1GXF3_METFK</name>
<dbReference type="STRING" id="265072.Mfla_0084"/>
<dbReference type="KEGG" id="mfa:Mfla_0084"/>
<dbReference type="EMBL" id="CP000284">
    <property type="protein sequence ID" value="ABE48355.1"/>
    <property type="molecule type" value="Genomic_DNA"/>
</dbReference>
<dbReference type="PROSITE" id="PS00409">
    <property type="entry name" value="PROKAR_NTER_METHYL"/>
    <property type="match status" value="1"/>
</dbReference>
<sequence length="247" mass="26043">MLNMKVERGFSLVEMAVVLVILGFVITALILPVSAQRNAGFLRQTDDQLEIAQKALIGFAQTYGRLPCPASAVGNDDPGSRGVAQPTEGGQCADINGANTVAIGYLPAATLGLAQVDQHGFAIDGWGNRIRYALTQSPSVSNPVIMTPFSINNGMISARMGNLVPNLQVLNGVGGTALISNAVAVVYSTGKDLNVGGIDEAANLDEDHVFISHDIQANGPNGEFDHRVIWISPYVLYNAMIQAGQLP</sequence>